<comment type="caution">
    <text evidence="1">The sequence shown here is derived from an EMBL/GenBank/DDBJ whole genome shotgun (WGS) entry which is preliminary data.</text>
</comment>
<dbReference type="EMBL" id="LDOT01000032">
    <property type="protein sequence ID" value="KLV03531.1"/>
    <property type="molecule type" value="Genomic_DNA"/>
</dbReference>
<accession>A0A0J1GV82</accession>
<dbReference type="PATRIC" id="fig|1195763.3.peg.4078"/>
<gene>
    <name evidence="1" type="ORF">ABT56_19070</name>
</gene>
<evidence type="ECO:0000313" key="2">
    <source>
        <dbReference type="Proteomes" id="UP000036097"/>
    </source>
</evidence>
<sequence>MLGIDLSYELFIYRIGDDEFIDPIIKMALLEMGIDVYACKPIDEEIQRTINSKTEKRILRVNLKYPLKFSYKKEAVYNFLSASTVCEYQGYFYPSEDEYDY</sequence>
<keyword evidence="2" id="KW-1185">Reference proteome</keyword>
<evidence type="ECO:0000313" key="1">
    <source>
        <dbReference type="EMBL" id="KLV03531.1"/>
    </source>
</evidence>
<name>A0A0J1GV82_9GAMM</name>
<protein>
    <submittedName>
        <fullName evidence="1">Uncharacterized protein</fullName>
    </submittedName>
</protein>
<dbReference type="Proteomes" id="UP000036097">
    <property type="component" value="Unassembled WGS sequence"/>
</dbReference>
<dbReference type="STRING" id="1195763.ABT56_19070"/>
<organism evidence="1 2">
    <name type="scientific">Photobacterium aquae</name>
    <dbReference type="NCBI Taxonomy" id="1195763"/>
    <lineage>
        <taxon>Bacteria</taxon>
        <taxon>Pseudomonadati</taxon>
        <taxon>Pseudomonadota</taxon>
        <taxon>Gammaproteobacteria</taxon>
        <taxon>Vibrionales</taxon>
        <taxon>Vibrionaceae</taxon>
        <taxon>Photobacterium</taxon>
    </lineage>
</organism>
<dbReference type="AlphaFoldDB" id="A0A0J1GV82"/>
<reference evidence="1 2" key="1">
    <citation type="submission" date="2015-05" db="EMBL/GenBank/DDBJ databases">
        <title>Photobacterium galathea sp. nov.</title>
        <authorList>
            <person name="Machado H."/>
            <person name="Gram L."/>
        </authorList>
    </citation>
    <scope>NUCLEOTIDE SEQUENCE [LARGE SCALE GENOMIC DNA]</scope>
    <source>
        <strain evidence="1 2">CGMCC 1.12159</strain>
    </source>
</reference>
<proteinExistence type="predicted"/>